<dbReference type="AlphaFoldDB" id="A0A9E8NB56"/>
<name>A0A9E8NB56_9BACT</name>
<keyword evidence="2" id="KW-0805">Transcription regulation</keyword>
<dbReference type="InterPro" id="IPR036388">
    <property type="entry name" value="WH-like_DNA-bd_sf"/>
</dbReference>
<dbReference type="InterPro" id="IPR014284">
    <property type="entry name" value="RNA_pol_sigma-70_dom"/>
</dbReference>
<dbReference type="GO" id="GO:0006352">
    <property type="term" value="P:DNA-templated transcription initiation"/>
    <property type="evidence" value="ECO:0007669"/>
    <property type="project" value="InterPro"/>
</dbReference>
<dbReference type="InterPro" id="IPR039425">
    <property type="entry name" value="RNA_pol_sigma-70-like"/>
</dbReference>
<dbReference type="InterPro" id="IPR013325">
    <property type="entry name" value="RNA_pol_sigma_r2"/>
</dbReference>
<protein>
    <submittedName>
        <fullName evidence="8">Sigma-70 family RNA polymerase sigma factor</fullName>
    </submittedName>
</protein>
<evidence type="ECO:0000313" key="9">
    <source>
        <dbReference type="Proteomes" id="UP001164653"/>
    </source>
</evidence>
<evidence type="ECO:0000256" key="4">
    <source>
        <dbReference type="ARBA" id="ARBA00023125"/>
    </source>
</evidence>
<keyword evidence="5" id="KW-0804">Transcription</keyword>
<accession>A0A9E8NB56</accession>
<dbReference type="Gene3D" id="1.10.10.10">
    <property type="entry name" value="Winged helix-like DNA-binding domain superfamily/Winged helix DNA-binding domain"/>
    <property type="match status" value="1"/>
</dbReference>
<feature type="domain" description="RNA polymerase sigma-70 region 4" evidence="7">
    <location>
        <begin position="127"/>
        <end position="176"/>
    </location>
</feature>
<dbReference type="SUPFAM" id="SSF88946">
    <property type="entry name" value="Sigma2 domain of RNA polymerase sigma factors"/>
    <property type="match status" value="1"/>
</dbReference>
<dbReference type="GO" id="GO:0016987">
    <property type="term" value="F:sigma factor activity"/>
    <property type="evidence" value="ECO:0007669"/>
    <property type="project" value="UniProtKB-KW"/>
</dbReference>
<dbReference type="Pfam" id="PF04545">
    <property type="entry name" value="Sigma70_r4"/>
    <property type="match status" value="1"/>
</dbReference>
<dbReference type="GO" id="GO:0003677">
    <property type="term" value="F:DNA binding"/>
    <property type="evidence" value="ECO:0007669"/>
    <property type="project" value="UniProtKB-KW"/>
</dbReference>
<evidence type="ECO:0000256" key="5">
    <source>
        <dbReference type="ARBA" id="ARBA00023163"/>
    </source>
</evidence>
<dbReference type="PANTHER" id="PTHR43133:SF46">
    <property type="entry name" value="RNA POLYMERASE SIGMA-70 FACTOR ECF SUBFAMILY"/>
    <property type="match status" value="1"/>
</dbReference>
<dbReference type="Gene3D" id="1.10.1740.10">
    <property type="match status" value="1"/>
</dbReference>
<comment type="similarity">
    <text evidence="1">Belongs to the sigma-70 factor family. ECF subfamily.</text>
</comment>
<dbReference type="PANTHER" id="PTHR43133">
    <property type="entry name" value="RNA POLYMERASE ECF-TYPE SIGMA FACTO"/>
    <property type="match status" value="1"/>
</dbReference>
<evidence type="ECO:0000259" key="7">
    <source>
        <dbReference type="Pfam" id="PF04545"/>
    </source>
</evidence>
<dbReference type="RefSeq" id="WP_244819484.1">
    <property type="nucleotide sequence ID" value="NZ_CP112998.1"/>
</dbReference>
<gene>
    <name evidence="8" type="ORF">ON006_05475</name>
</gene>
<evidence type="ECO:0000256" key="3">
    <source>
        <dbReference type="ARBA" id="ARBA00023082"/>
    </source>
</evidence>
<dbReference type="Proteomes" id="UP001164653">
    <property type="component" value="Chromosome"/>
</dbReference>
<dbReference type="NCBIfam" id="TIGR02937">
    <property type="entry name" value="sigma70-ECF"/>
    <property type="match status" value="1"/>
</dbReference>
<keyword evidence="4" id="KW-0238">DNA-binding</keyword>
<dbReference type="InterPro" id="IPR007627">
    <property type="entry name" value="RNA_pol_sigma70_r2"/>
</dbReference>
<evidence type="ECO:0000256" key="2">
    <source>
        <dbReference type="ARBA" id="ARBA00023015"/>
    </source>
</evidence>
<feature type="domain" description="RNA polymerase sigma-70 region 2" evidence="6">
    <location>
        <begin position="23"/>
        <end position="80"/>
    </location>
</feature>
<dbReference type="InterPro" id="IPR013324">
    <property type="entry name" value="RNA_pol_sigma_r3/r4-like"/>
</dbReference>
<keyword evidence="3" id="KW-0731">Sigma factor</keyword>
<proteinExistence type="inferred from homology"/>
<keyword evidence="9" id="KW-1185">Reference proteome</keyword>
<organism evidence="8 9">
    <name type="scientific">Dyadobacter pollutisoli</name>
    <dbReference type="NCBI Taxonomy" id="2910158"/>
    <lineage>
        <taxon>Bacteria</taxon>
        <taxon>Pseudomonadati</taxon>
        <taxon>Bacteroidota</taxon>
        <taxon>Cytophagia</taxon>
        <taxon>Cytophagales</taxon>
        <taxon>Spirosomataceae</taxon>
        <taxon>Dyadobacter</taxon>
    </lineage>
</organism>
<sequence length="191" mass="22104">MEDNSKLWQDFVVGDQSALEQIYNSHFDALASYGLRIVADAGLVEDAIQDVFLNLWRRRRYLGKVENVRFYLCKALRNQLNRNNRYEPFHTTDDIDGFLDYLSTVSCEQESIGVETRQALIQTIQIALAELSNRQREVVHLRFYQGLSLDQAALVMNVQKQVVKNLLTQSYARLRASLRTLVSVLVMLLFQ</sequence>
<reference evidence="8" key="1">
    <citation type="submission" date="2022-11" db="EMBL/GenBank/DDBJ databases">
        <title>Dyadobacter pollutisoli sp. nov., isolated from plastic dumped soil.</title>
        <authorList>
            <person name="Kim J.M."/>
            <person name="Kim K.R."/>
            <person name="Lee J.K."/>
            <person name="Hao L."/>
            <person name="Jeon C.O."/>
        </authorList>
    </citation>
    <scope>NUCLEOTIDE SEQUENCE</scope>
    <source>
        <strain evidence="8">U1</strain>
    </source>
</reference>
<evidence type="ECO:0000313" key="8">
    <source>
        <dbReference type="EMBL" id="WAC13405.1"/>
    </source>
</evidence>
<evidence type="ECO:0000259" key="6">
    <source>
        <dbReference type="Pfam" id="PF04542"/>
    </source>
</evidence>
<dbReference type="InterPro" id="IPR007630">
    <property type="entry name" value="RNA_pol_sigma70_r4"/>
</dbReference>
<dbReference type="Pfam" id="PF04542">
    <property type="entry name" value="Sigma70_r2"/>
    <property type="match status" value="1"/>
</dbReference>
<dbReference type="KEGG" id="dpf:ON006_05475"/>
<evidence type="ECO:0000256" key="1">
    <source>
        <dbReference type="ARBA" id="ARBA00010641"/>
    </source>
</evidence>
<dbReference type="SUPFAM" id="SSF88659">
    <property type="entry name" value="Sigma3 and sigma4 domains of RNA polymerase sigma factors"/>
    <property type="match status" value="1"/>
</dbReference>
<dbReference type="EMBL" id="CP112998">
    <property type="protein sequence ID" value="WAC13405.1"/>
    <property type="molecule type" value="Genomic_DNA"/>
</dbReference>
<dbReference type="CDD" id="cd06171">
    <property type="entry name" value="Sigma70_r4"/>
    <property type="match status" value="1"/>
</dbReference>